<gene>
    <name evidence="9" type="ORF">WM40_21240</name>
</gene>
<comment type="similarity">
    <text evidence="2 7">Belongs to the thioredoxin family. DsbC subfamily.</text>
</comment>
<dbReference type="CDD" id="cd03020">
    <property type="entry name" value="DsbA_DsbC_DsbG"/>
    <property type="match status" value="1"/>
</dbReference>
<dbReference type="InterPro" id="IPR012336">
    <property type="entry name" value="Thioredoxin-like_fold"/>
</dbReference>
<keyword evidence="3 7" id="KW-0732">Signal</keyword>
<reference evidence="9 10" key="1">
    <citation type="submission" date="2015-03" db="EMBL/GenBank/DDBJ databases">
        <title>Draft Genome Sequence of Burkholderia andropogonis type strain ICMP2807, isolated from Sorghum bicolor.</title>
        <authorList>
            <person name="Lopes-Santos L."/>
            <person name="Castro D.B."/>
            <person name="Ottoboni L.M."/>
            <person name="Park D."/>
            <person name="Weirc B.S."/>
            <person name="Destefano S.A."/>
        </authorList>
    </citation>
    <scope>NUCLEOTIDE SEQUENCE [LARGE SCALE GENOMIC DNA]</scope>
    <source>
        <strain evidence="9 10">ICMP2807</strain>
    </source>
</reference>
<dbReference type="STRING" id="28092.WM40_21240"/>
<accession>A0A0F5JV96</accession>
<sequence>MSLGAHAETDAKVEALKKTLQERLGSKAEISEIRKSPIAGLYEVDVNKQVYYADPTGQYLMLGEIRDTTTGANLTQERTDQINRIDFASLPLQDAVKVVHGNGARKIAVFSDPHCPYCHKLEETLQKVDNVTVYTFLFPILSPDSVAKSKAIWCAKDRGAAWENWMLRKQVPGNDGSCNVAVLQRNLAMGQSMNVTGTPTVFLVDGNRLPGAVDSDSLEKALKAAQASNKKS</sequence>
<comment type="function">
    <text evidence="7">Required for disulfide bond formation in some periplasmic proteins. Acts by transferring its disulfide bond to other proteins and is reduced in the process.</text>
</comment>
<evidence type="ECO:0000256" key="4">
    <source>
        <dbReference type="ARBA" id="ARBA00022764"/>
    </source>
</evidence>
<dbReference type="GO" id="GO:0042597">
    <property type="term" value="C:periplasmic space"/>
    <property type="evidence" value="ECO:0007669"/>
    <property type="project" value="UniProtKB-SubCell"/>
</dbReference>
<dbReference type="Gene3D" id="3.40.30.10">
    <property type="entry name" value="Glutaredoxin"/>
    <property type="match status" value="1"/>
</dbReference>
<comment type="subcellular location">
    <subcellularLocation>
        <location evidence="1 7">Periplasm</location>
    </subcellularLocation>
</comment>
<organism evidence="9 10">
    <name type="scientific">Robbsia andropogonis</name>
    <dbReference type="NCBI Taxonomy" id="28092"/>
    <lineage>
        <taxon>Bacteria</taxon>
        <taxon>Pseudomonadati</taxon>
        <taxon>Pseudomonadota</taxon>
        <taxon>Betaproteobacteria</taxon>
        <taxon>Burkholderiales</taxon>
        <taxon>Burkholderiaceae</taxon>
        <taxon>Robbsia</taxon>
    </lineage>
</organism>
<dbReference type="SUPFAM" id="SSF54423">
    <property type="entry name" value="DsbC/DsbG N-terminal domain-like"/>
    <property type="match status" value="1"/>
</dbReference>
<proteinExistence type="inferred from homology"/>
<feature type="domain" description="Thioredoxin" evidence="8">
    <location>
        <begin position="65"/>
        <end position="227"/>
    </location>
</feature>
<comment type="caution">
    <text evidence="9">The sequence shown here is derived from an EMBL/GenBank/DDBJ whole genome shotgun (WGS) entry which is preliminary data.</text>
</comment>
<dbReference type="InterPro" id="IPR051470">
    <property type="entry name" value="Thiol:disulfide_interchange"/>
</dbReference>
<evidence type="ECO:0000256" key="6">
    <source>
        <dbReference type="ARBA" id="ARBA00023284"/>
    </source>
</evidence>
<evidence type="ECO:0000313" key="9">
    <source>
        <dbReference type="EMBL" id="KKB61786.1"/>
    </source>
</evidence>
<dbReference type="Pfam" id="PF13098">
    <property type="entry name" value="Thioredoxin_2"/>
    <property type="match status" value="1"/>
</dbReference>
<dbReference type="PATRIC" id="fig|28092.6.peg.5001"/>
<keyword evidence="10" id="KW-1185">Reference proteome</keyword>
<dbReference type="EMBL" id="LAQU01000032">
    <property type="protein sequence ID" value="KKB61786.1"/>
    <property type="molecule type" value="Genomic_DNA"/>
</dbReference>
<evidence type="ECO:0000256" key="7">
    <source>
        <dbReference type="RuleBase" id="RU364038"/>
    </source>
</evidence>
<dbReference type="AlphaFoldDB" id="A0A0F5JV96"/>
<dbReference type="PANTHER" id="PTHR35272">
    <property type="entry name" value="THIOL:DISULFIDE INTERCHANGE PROTEIN DSBC-RELATED"/>
    <property type="match status" value="1"/>
</dbReference>
<dbReference type="PANTHER" id="PTHR35272:SF3">
    <property type="entry name" value="THIOL:DISULFIDE INTERCHANGE PROTEIN DSBC"/>
    <property type="match status" value="1"/>
</dbReference>
<evidence type="ECO:0000259" key="8">
    <source>
        <dbReference type="PROSITE" id="PS51352"/>
    </source>
</evidence>
<evidence type="ECO:0000256" key="2">
    <source>
        <dbReference type="ARBA" id="ARBA00009813"/>
    </source>
</evidence>
<name>A0A0F5JV96_9BURK</name>
<evidence type="ECO:0000256" key="3">
    <source>
        <dbReference type="ARBA" id="ARBA00022729"/>
    </source>
</evidence>
<dbReference type="InterPro" id="IPR013766">
    <property type="entry name" value="Thioredoxin_domain"/>
</dbReference>
<keyword evidence="4 7" id="KW-0574">Periplasm</keyword>
<dbReference type="Proteomes" id="UP000033618">
    <property type="component" value="Unassembled WGS sequence"/>
</dbReference>
<dbReference type="InterPro" id="IPR036249">
    <property type="entry name" value="Thioredoxin-like_sf"/>
</dbReference>
<dbReference type="Gene3D" id="3.10.450.70">
    <property type="entry name" value="Disulphide bond isomerase, DsbC/G, N-terminal"/>
    <property type="match status" value="1"/>
</dbReference>
<keyword evidence="5" id="KW-1015">Disulfide bond</keyword>
<evidence type="ECO:0000256" key="5">
    <source>
        <dbReference type="ARBA" id="ARBA00023157"/>
    </source>
</evidence>
<dbReference type="SUPFAM" id="SSF52833">
    <property type="entry name" value="Thioredoxin-like"/>
    <property type="match status" value="1"/>
</dbReference>
<protein>
    <recommendedName>
        <fullName evidence="7">Thiol:disulfide interchange protein</fullName>
    </recommendedName>
</protein>
<dbReference type="InterPro" id="IPR033954">
    <property type="entry name" value="DiS-bond_Isoase_DsbC/G"/>
</dbReference>
<dbReference type="Pfam" id="PF10411">
    <property type="entry name" value="DsbC_N"/>
    <property type="match status" value="1"/>
</dbReference>
<dbReference type="InterPro" id="IPR009094">
    <property type="entry name" value="DiS-bond_isomerase_DsbC/G_N_sf"/>
</dbReference>
<dbReference type="InterPro" id="IPR018950">
    <property type="entry name" value="DiS-bond_isomerase_DsbC/G_N"/>
</dbReference>
<dbReference type="PROSITE" id="PS51352">
    <property type="entry name" value="THIOREDOXIN_2"/>
    <property type="match status" value="1"/>
</dbReference>
<evidence type="ECO:0000256" key="1">
    <source>
        <dbReference type="ARBA" id="ARBA00004418"/>
    </source>
</evidence>
<evidence type="ECO:0000313" key="10">
    <source>
        <dbReference type="Proteomes" id="UP000033618"/>
    </source>
</evidence>
<keyword evidence="6 7" id="KW-0676">Redox-active center</keyword>